<accession>A0A975PPH8</accession>
<feature type="domain" description="ParB-like N-terminal" evidence="2">
    <location>
        <begin position="34"/>
        <end position="130"/>
    </location>
</feature>
<dbReference type="RefSeq" id="WP_212706542.1">
    <property type="nucleotide sequence ID" value="NZ_CP073584.1"/>
</dbReference>
<organism evidence="3 4">
    <name type="scientific">Sulfitobacter albidus</name>
    <dbReference type="NCBI Taxonomy" id="2829501"/>
    <lineage>
        <taxon>Bacteria</taxon>
        <taxon>Pseudomonadati</taxon>
        <taxon>Pseudomonadota</taxon>
        <taxon>Alphaproteobacteria</taxon>
        <taxon>Rhodobacterales</taxon>
        <taxon>Roseobacteraceae</taxon>
        <taxon>Sulfitobacter</taxon>
    </lineage>
</organism>
<protein>
    <submittedName>
        <fullName evidence="3">ParB N-terminal domain-containing protein</fullName>
    </submittedName>
</protein>
<proteinExistence type="predicted"/>
<reference evidence="3" key="1">
    <citation type="submission" date="2021-04" db="EMBL/GenBank/DDBJ databases">
        <title>Complete genome sequence for Sulfitobacter sp. strain JK7-1.</title>
        <authorList>
            <person name="Park S.-J."/>
        </authorList>
    </citation>
    <scope>NUCLEOTIDE SEQUENCE</scope>
    <source>
        <strain evidence="3">JK7-1</strain>
    </source>
</reference>
<dbReference type="GO" id="GO:0005694">
    <property type="term" value="C:chromosome"/>
    <property type="evidence" value="ECO:0007669"/>
    <property type="project" value="TreeGrafter"/>
</dbReference>
<feature type="compositionally biased region" description="Low complexity" evidence="1">
    <location>
        <begin position="430"/>
        <end position="445"/>
    </location>
</feature>
<feature type="compositionally biased region" description="Low complexity" evidence="1">
    <location>
        <begin position="686"/>
        <end position="696"/>
    </location>
</feature>
<name>A0A975PPH8_9RHOB</name>
<evidence type="ECO:0000256" key="1">
    <source>
        <dbReference type="SAM" id="MobiDB-lite"/>
    </source>
</evidence>
<evidence type="ECO:0000259" key="2">
    <source>
        <dbReference type="SMART" id="SM00470"/>
    </source>
</evidence>
<feature type="compositionally biased region" description="Acidic residues" evidence="1">
    <location>
        <begin position="414"/>
        <end position="423"/>
    </location>
</feature>
<dbReference type="PANTHER" id="PTHR33375:SF7">
    <property type="entry name" value="CHROMOSOME 2-PARTITIONING PROTEIN PARB-RELATED"/>
    <property type="match status" value="1"/>
</dbReference>
<keyword evidence="4" id="KW-1185">Reference proteome</keyword>
<dbReference type="Gene3D" id="1.10.10.2830">
    <property type="match status" value="1"/>
</dbReference>
<dbReference type="GO" id="GO:0007059">
    <property type="term" value="P:chromosome segregation"/>
    <property type="evidence" value="ECO:0007669"/>
    <property type="project" value="TreeGrafter"/>
</dbReference>
<dbReference type="SUPFAM" id="SSF109709">
    <property type="entry name" value="KorB DNA-binding domain-like"/>
    <property type="match status" value="1"/>
</dbReference>
<dbReference type="AlphaFoldDB" id="A0A975PPH8"/>
<dbReference type="InterPro" id="IPR050336">
    <property type="entry name" value="Chromosome_partition/occlusion"/>
</dbReference>
<dbReference type="CDD" id="cd16406">
    <property type="entry name" value="ParB_N_like"/>
    <property type="match status" value="1"/>
</dbReference>
<dbReference type="InterPro" id="IPR036086">
    <property type="entry name" value="ParB/Sulfiredoxin_sf"/>
</dbReference>
<feature type="region of interest" description="Disordered" evidence="1">
    <location>
        <begin position="410"/>
        <end position="445"/>
    </location>
</feature>
<dbReference type="SUPFAM" id="SSF110849">
    <property type="entry name" value="ParB/Sulfiredoxin"/>
    <property type="match status" value="1"/>
</dbReference>
<dbReference type="PANTHER" id="PTHR33375">
    <property type="entry name" value="CHROMOSOME-PARTITIONING PROTEIN PARB-RELATED"/>
    <property type="match status" value="1"/>
</dbReference>
<dbReference type="Pfam" id="PF02195">
    <property type="entry name" value="ParB_N"/>
    <property type="match status" value="1"/>
</dbReference>
<evidence type="ECO:0000313" key="4">
    <source>
        <dbReference type="Proteomes" id="UP000683291"/>
    </source>
</evidence>
<sequence length="726" mass="78772">MAKSQTKAKTKKQPVAAKAAAASATAIAMTQDLRMIPLDQLEFSPLNVRKVAASDADDAELLASIRENGIKQNLVVHALSGAKFAVDAGGRRLKALKQLACDGIIPNDHPVSCLVEDEQNATVTSATENLQRAAMHPADQFEAFAQMIAEGRKEDDIALKFGVSVDLVRRRLKLARIAPELIEQFRAGEMTLECVMAFTLTDDHDRQMTVWNAVKDSYHIHPQSIKRQLTETAHSASSSIGRFVGIEAYEAAGGILLRDLFDDNAAAHMENPELLERLAVEKLQDAAKVFEADWKWVEVHLSVDYGAFRSFGSVYPQDIEPDADLLAEENALIAREEELAASNDGADLTDAEADEYYAIEPRLREIEALQKARQPYASADQAIAGCVVTIGHDGALRVEKGLVRPEDIPVAAEPTEDPEDGDAEISVTRPKVTPPTSSAPVPVSDPATTLRKADGISASLADDLRASRQHILRAHLAADYGVAFDAMLYALCEQALSRSYGTEALNISIGPFLAQNRETLHQDTVAQKMLDALEQDLAVEWMAMEKPDDFRAMSALPLPQKQSLFAWAVGLAIKPQLLSDNHPTPIIEEIGARLDVDVAACWRPTASTYWGRVNKGHAVSMARKLVGDDYAEERSRERKGDIAAAMERAFAESASETEGFDALVATKTARWLPDGMAFKGVDDLVETSSSPSTSDVDPAEDDGEIAPDAEDTAPDVLPAFLSETAA</sequence>
<dbReference type="SMART" id="SM00470">
    <property type="entry name" value="ParB"/>
    <property type="match status" value="1"/>
</dbReference>
<dbReference type="EMBL" id="CP073584">
    <property type="protein sequence ID" value="QUJ78350.1"/>
    <property type="molecule type" value="Genomic_DNA"/>
</dbReference>
<feature type="compositionally biased region" description="Acidic residues" evidence="1">
    <location>
        <begin position="697"/>
        <end position="713"/>
    </location>
</feature>
<dbReference type="Proteomes" id="UP000683291">
    <property type="component" value="Chromosome pJK7-1-3"/>
</dbReference>
<dbReference type="Gene3D" id="3.90.1530.30">
    <property type="match status" value="1"/>
</dbReference>
<evidence type="ECO:0000313" key="3">
    <source>
        <dbReference type="EMBL" id="QUJ78350.1"/>
    </source>
</evidence>
<feature type="region of interest" description="Disordered" evidence="1">
    <location>
        <begin position="682"/>
        <end position="726"/>
    </location>
</feature>
<gene>
    <name evidence="3" type="ORF">KDD17_18060</name>
</gene>
<dbReference type="KEGG" id="sual:KDD17_18060"/>
<dbReference type="InterPro" id="IPR003115">
    <property type="entry name" value="ParB_N"/>
</dbReference>